<proteinExistence type="inferred from homology"/>
<keyword evidence="8" id="KW-0393">Immunoglobulin domain</keyword>
<evidence type="ECO:0000256" key="4">
    <source>
        <dbReference type="ARBA" id="ARBA00022989"/>
    </source>
</evidence>
<evidence type="ECO:0000259" key="12">
    <source>
        <dbReference type="PROSITE" id="PS50835"/>
    </source>
</evidence>
<dbReference type="AlphaFoldDB" id="A0AAQ6INB7"/>
<dbReference type="Ensembl" id="ENSATET00000076848.1">
    <property type="protein sequence ID" value="ENSATEP00000076266.1"/>
    <property type="gene ID" value="ENSATEG00000013266.3"/>
</dbReference>
<dbReference type="InterPro" id="IPR003599">
    <property type="entry name" value="Ig_sub"/>
</dbReference>
<keyword evidence="6" id="KW-1015">Disulfide bond</keyword>
<dbReference type="FunFam" id="2.60.40.10:FF:000088">
    <property type="entry name" value="Butyrophilin subfamily 1 member A1"/>
    <property type="match status" value="1"/>
</dbReference>
<dbReference type="InterPro" id="IPR053896">
    <property type="entry name" value="BTN3A2-like_Ig-C"/>
</dbReference>
<dbReference type="InterPro" id="IPR036179">
    <property type="entry name" value="Ig-like_dom_sf"/>
</dbReference>
<evidence type="ECO:0000256" key="11">
    <source>
        <dbReference type="SAM" id="Phobius"/>
    </source>
</evidence>
<dbReference type="GO" id="GO:0001817">
    <property type="term" value="P:regulation of cytokine production"/>
    <property type="evidence" value="ECO:0007669"/>
    <property type="project" value="TreeGrafter"/>
</dbReference>
<dbReference type="InterPro" id="IPR007110">
    <property type="entry name" value="Ig-like_dom"/>
</dbReference>
<dbReference type="Gene3D" id="2.60.40.10">
    <property type="entry name" value="Immunoglobulins"/>
    <property type="match status" value="2"/>
</dbReference>
<dbReference type="GO" id="GO:0005102">
    <property type="term" value="F:signaling receptor binding"/>
    <property type="evidence" value="ECO:0007669"/>
    <property type="project" value="TreeGrafter"/>
</dbReference>
<dbReference type="GO" id="GO:0009897">
    <property type="term" value="C:external side of plasma membrane"/>
    <property type="evidence" value="ECO:0007669"/>
    <property type="project" value="TreeGrafter"/>
</dbReference>
<dbReference type="Pfam" id="PF22705">
    <property type="entry name" value="C2-set_3"/>
    <property type="match status" value="1"/>
</dbReference>
<evidence type="ECO:0000256" key="1">
    <source>
        <dbReference type="ARBA" id="ARBA00004370"/>
    </source>
</evidence>
<evidence type="ECO:0000256" key="3">
    <source>
        <dbReference type="ARBA" id="ARBA00022729"/>
    </source>
</evidence>
<comment type="subcellular location">
    <subcellularLocation>
        <location evidence="1">Membrane</location>
    </subcellularLocation>
</comment>
<dbReference type="FunFam" id="2.60.40.10:FF:000142">
    <property type="entry name" value="V-set domain-containing T-cell activation inhibitor 1"/>
    <property type="match status" value="1"/>
</dbReference>
<dbReference type="InterPro" id="IPR013783">
    <property type="entry name" value="Ig-like_fold"/>
</dbReference>
<feature type="domain" description="Ig-like" evidence="12">
    <location>
        <begin position="155"/>
        <end position="243"/>
    </location>
</feature>
<keyword evidence="4 11" id="KW-1133">Transmembrane helix</keyword>
<evidence type="ECO:0000256" key="7">
    <source>
        <dbReference type="ARBA" id="ARBA00023180"/>
    </source>
</evidence>
<feature type="transmembrane region" description="Helical" evidence="11">
    <location>
        <begin position="264"/>
        <end position="286"/>
    </location>
</feature>
<evidence type="ECO:0000313" key="13">
    <source>
        <dbReference type="Ensembl" id="ENSATEP00000076266.1"/>
    </source>
</evidence>
<dbReference type="GeneTree" id="ENSGT01050000244843"/>
<sequence>MPHVTNRLFQTPLIDGFPALLFQTLVVFSLIQSCRGQTVVTGSSEPIVGIVGGEVVLPCYLEPAMPAFDMTVEWTRPDLDRRFVLVRRDGEELQNKKHQSYEGRTSLFSDELKNGNISLKLSKVKLSDKGLYRCYVPGWKSETTVELVVGAVSSPVVTIAEKNASSSIVVLQCESKGWYTEPELLWLDAEGKILSAGPTETVRGPDDLYTVSSRLTVEKRHSNNITCRVQQRNINQTRETQIHVPDDFFMVLSSPKSNNNSNMFIVWVVAAAVFLLFIPSVVFVVWKRRKNKFKDRRRSYEVGEEEKFNSKCDKTELCVVVEGEEESVSLMGERVEENNVDSREKNIECQKENKDSQFVTERETNQDQLEINSELLRNMDRTEGEKKHTSVKTEKEPLILTEQETQKEQNIMRRQEENVCDKTEGEEVKREDTGLQLSLVSFSKDFTNLDKRDAEKNNISNDHTEQEELKNVFAFGSTGQKKEATH</sequence>
<reference evidence="13" key="3">
    <citation type="submission" date="2025-09" db="UniProtKB">
        <authorList>
            <consortium name="Ensembl"/>
        </authorList>
    </citation>
    <scope>IDENTIFICATION</scope>
</reference>
<evidence type="ECO:0000256" key="6">
    <source>
        <dbReference type="ARBA" id="ARBA00023157"/>
    </source>
</evidence>
<comment type="similarity">
    <text evidence="9">Belongs to the SKINT family.</text>
</comment>
<feature type="domain" description="Ig-like" evidence="12">
    <location>
        <begin position="18"/>
        <end position="146"/>
    </location>
</feature>
<keyword evidence="14" id="KW-1185">Reference proteome</keyword>
<accession>A0AAQ6INB7</accession>
<dbReference type="PROSITE" id="PS51257">
    <property type="entry name" value="PROKAR_LIPOPROTEIN"/>
    <property type="match status" value="1"/>
</dbReference>
<evidence type="ECO:0000256" key="9">
    <source>
        <dbReference type="ARBA" id="ARBA00038221"/>
    </source>
</evidence>
<dbReference type="GO" id="GO:1903037">
    <property type="term" value="P:regulation of leukocyte cell-cell adhesion"/>
    <property type="evidence" value="ECO:0007669"/>
    <property type="project" value="UniProtKB-ARBA"/>
</dbReference>
<keyword evidence="3" id="KW-0732">Signal</keyword>
<feature type="region of interest" description="Disordered" evidence="10">
    <location>
        <begin position="451"/>
        <end position="486"/>
    </location>
</feature>
<evidence type="ECO:0000256" key="2">
    <source>
        <dbReference type="ARBA" id="ARBA00022692"/>
    </source>
</evidence>
<keyword evidence="7" id="KW-0325">Glycoprotein</keyword>
<reference evidence="13" key="2">
    <citation type="submission" date="2025-08" db="UniProtKB">
        <authorList>
            <consortium name="Ensembl"/>
        </authorList>
    </citation>
    <scope>IDENTIFICATION</scope>
</reference>
<protein>
    <recommendedName>
        <fullName evidence="12">Ig-like domain-containing protein</fullName>
    </recommendedName>
</protein>
<name>A0AAQ6INB7_ANATE</name>
<dbReference type="Proteomes" id="UP000265040">
    <property type="component" value="Chromosome 18"/>
</dbReference>
<dbReference type="InterPro" id="IPR013106">
    <property type="entry name" value="Ig_V-set"/>
</dbReference>
<feature type="region of interest" description="Disordered" evidence="10">
    <location>
        <begin position="407"/>
        <end position="427"/>
    </location>
</feature>
<feature type="compositionally biased region" description="Basic and acidic residues" evidence="10">
    <location>
        <begin position="451"/>
        <end position="470"/>
    </location>
</feature>
<dbReference type="PANTHER" id="PTHR24100">
    <property type="entry name" value="BUTYROPHILIN"/>
    <property type="match status" value="1"/>
</dbReference>
<dbReference type="PROSITE" id="PS50835">
    <property type="entry name" value="IG_LIKE"/>
    <property type="match status" value="2"/>
</dbReference>
<dbReference type="GO" id="GO:0050852">
    <property type="term" value="P:T cell receptor signaling pathway"/>
    <property type="evidence" value="ECO:0007669"/>
    <property type="project" value="TreeGrafter"/>
</dbReference>
<dbReference type="SMART" id="SM00409">
    <property type="entry name" value="IG"/>
    <property type="match status" value="2"/>
</dbReference>
<dbReference type="GO" id="GO:0042110">
    <property type="term" value="P:T cell activation"/>
    <property type="evidence" value="ECO:0007669"/>
    <property type="project" value="UniProtKB-ARBA"/>
</dbReference>
<dbReference type="GO" id="GO:0050863">
    <property type="term" value="P:regulation of T cell activation"/>
    <property type="evidence" value="ECO:0007669"/>
    <property type="project" value="UniProtKB-ARBA"/>
</dbReference>
<evidence type="ECO:0000256" key="8">
    <source>
        <dbReference type="ARBA" id="ARBA00023319"/>
    </source>
</evidence>
<dbReference type="InterPro" id="IPR050504">
    <property type="entry name" value="IgSF_BTN/MOG"/>
</dbReference>
<evidence type="ECO:0000313" key="14">
    <source>
        <dbReference type="Proteomes" id="UP000265040"/>
    </source>
</evidence>
<reference evidence="13 14" key="1">
    <citation type="submission" date="2021-04" db="EMBL/GenBank/DDBJ databases">
        <authorList>
            <consortium name="Wellcome Sanger Institute Data Sharing"/>
        </authorList>
    </citation>
    <scope>NUCLEOTIDE SEQUENCE [LARGE SCALE GENOMIC DNA]</scope>
</reference>
<keyword evidence="2 11" id="KW-0812">Transmembrane</keyword>
<dbReference type="PANTHER" id="PTHR24100:SF151">
    <property type="entry name" value="ICOS LIGAND"/>
    <property type="match status" value="1"/>
</dbReference>
<dbReference type="Pfam" id="PF07686">
    <property type="entry name" value="V-set"/>
    <property type="match status" value="1"/>
</dbReference>
<keyword evidence="5 11" id="KW-0472">Membrane</keyword>
<evidence type="ECO:0000256" key="10">
    <source>
        <dbReference type="SAM" id="MobiDB-lite"/>
    </source>
</evidence>
<organism evidence="13 14">
    <name type="scientific">Anabas testudineus</name>
    <name type="common">Climbing perch</name>
    <name type="synonym">Anthias testudineus</name>
    <dbReference type="NCBI Taxonomy" id="64144"/>
    <lineage>
        <taxon>Eukaryota</taxon>
        <taxon>Metazoa</taxon>
        <taxon>Chordata</taxon>
        <taxon>Craniata</taxon>
        <taxon>Vertebrata</taxon>
        <taxon>Euteleostomi</taxon>
        <taxon>Actinopterygii</taxon>
        <taxon>Neopterygii</taxon>
        <taxon>Teleostei</taxon>
        <taxon>Neoteleostei</taxon>
        <taxon>Acanthomorphata</taxon>
        <taxon>Anabantaria</taxon>
        <taxon>Anabantiformes</taxon>
        <taxon>Anabantoidei</taxon>
        <taxon>Anabantidae</taxon>
        <taxon>Anabas</taxon>
    </lineage>
</organism>
<evidence type="ECO:0000256" key="5">
    <source>
        <dbReference type="ARBA" id="ARBA00023136"/>
    </source>
</evidence>
<dbReference type="SUPFAM" id="SSF48726">
    <property type="entry name" value="Immunoglobulin"/>
    <property type="match status" value="2"/>
</dbReference>